<feature type="compositionally biased region" description="Low complexity" evidence="15">
    <location>
        <begin position="519"/>
        <end position="528"/>
    </location>
</feature>
<dbReference type="InterPro" id="IPR033911">
    <property type="entry name" value="MetRS_core"/>
</dbReference>
<evidence type="ECO:0000256" key="3">
    <source>
        <dbReference type="ARBA" id="ARBA00006590"/>
    </source>
</evidence>
<dbReference type="NCBIfam" id="TIGR00398">
    <property type="entry name" value="metG"/>
    <property type="match status" value="1"/>
</dbReference>
<dbReference type="Gene3D" id="1.10.730.10">
    <property type="entry name" value="Isoleucyl-tRNA Synthetase, Domain 1"/>
    <property type="match status" value="1"/>
</dbReference>
<dbReference type="Gene3D" id="2.40.50.140">
    <property type="entry name" value="Nucleic acid-binding proteins"/>
    <property type="match status" value="1"/>
</dbReference>
<dbReference type="PANTHER" id="PTHR43326:SF1">
    <property type="entry name" value="METHIONINE--TRNA LIGASE, MITOCHONDRIAL"/>
    <property type="match status" value="1"/>
</dbReference>
<dbReference type="InterPro" id="IPR041872">
    <property type="entry name" value="Anticodon_Met"/>
</dbReference>
<dbReference type="FunFam" id="1.10.730.10:FF:000026">
    <property type="entry name" value="Methionine--tRNA ligase"/>
    <property type="match status" value="1"/>
</dbReference>
<dbReference type="CDD" id="cd07957">
    <property type="entry name" value="Anticodon_Ia_Met"/>
    <property type="match status" value="1"/>
</dbReference>
<dbReference type="PROSITE" id="PS50886">
    <property type="entry name" value="TRBD"/>
    <property type="match status" value="1"/>
</dbReference>
<dbReference type="InterPro" id="IPR002547">
    <property type="entry name" value="tRNA-bd_dom"/>
</dbReference>
<evidence type="ECO:0000256" key="7">
    <source>
        <dbReference type="ARBA" id="ARBA00022598"/>
    </source>
</evidence>
<evidence type="ECO:0000256" key="4">
    <source>
        <dbReference type="ARBA" id="ARBA00011738"/>
    </source>
</evidence>
<gene>
    <name evidence="14" type="primary">metG</name>
    <name evidence="17" type="ORF">XD66_1215</name>
</gene>
<comment type="subunit">
    <text evidence="4 14">Homodimer.</text>
</comment>
<evidence type="ECO:0000256" key="11">
    <source>
        <dbReference type="ARBA" id="ARBA00022917"/>
    </source>
</evidence>
<comment type="caution">
    <text evidence="14">Lacks conserved residue(s) required for the propagation of feature annotation.</text>
</comment>
<dbReference type="GO" id="GO:0046872">
    <property type="term" value="F:metal ion binding"/>
    <property type="evidence" value="ECO:0007669"/>
    <property type="project" value="UniProtKB-KW"/>
</dbReference>
<feature type="domain" description="TRNA-binding" evidence="16">
    <location>
        <begin position="554"/>
        <end position="654"/>
    </location>
</feature>
<dbReference type="InterPro" id="IPR014729">
    <property type="entry name" value="Rossmann-like_a/b/a_fold"/>
</dbReference>
<feature type="short sequence motif" description="'HIGH' region" evidence="14">
    <location>
        <begin position="13"/>
        <end position="23"/>
    </location>
</feature>
<comment type="catalytic activity">
    <reaction evidence="13 14">
        <text>tRNA(Met) + L-methionine + ATP = L-methionyl-tRNA(Met) + AMP + diphosphate</text>
        <dbReference type="Rhea" id="RHEA:13481"/>
        <dbReference type="Rhea" id="RHEA-COMP:9667"/>
        <dbReference type="Rhea" id="RHEA-COMP:9698"/>
        <dbReference type="ChEBI" id="CHEBI:30616"/>
        <dbReference type="ChEBI" id="CHEBI:33019"/>
        <dbReference type="ChEBI" id="CHEBI:57844"/>
        <dbReference type="ChEBI" id="CHEBI:78442"/>
        <dbReference type="ChEBI" id="CHEBI:78530"/>
        <dbReference type="ChEBI" id="CHEBI:456215"/>
        <dbReference type="EC" id="6.1.1.10"/>
    </reaction>
</comment>
<keyword evidence="10 14" id="KW-0694">RNA-binding</keyword>
<dbReference type="Pfam" id="PF09334">
    <property type="entry name" value="tRNA-synt_1g"/>
    <property type="match status" value="2"/>
</dbReference>
<dbReference type="EMBL" id="LGFO01000170">
    <property type="protein sequence ID" value="KUK36077.1"/>
    <property type="molecule type" value="Genomic_DNA"/>
</dbReference>
<dbReference type="GO" id="GO:0000049">
    <property type="term" value="F:tRNA binding"/>
    <property type="evidence" value="ECO:0007669"/>
    <property type="project" value="UniProtKB-UniRule"/>
</dbReference>
<dbReference type="InterPro" id="IPR001412">
    <property type="entry name" value="aa-tRNA-synth_I_CS"/>
</dbReference>
<comment type="cofactor">
    <cofactor evidence="14">
        <name>Zn(2+)</name>
        <dbReference type="ChEBI" id="CHEBI:29105"/>
    </cofactor>
    <text evidence="14">Binds 1 zinc ion per subunit.</text>
</comment>
<dbReference type="GO" id="GO:0006431">
    <property type="term" value="P:methionyl-tRNA aminoacylation"/>
    <property type="evidence" value="ECO:0007669"/>
    <property type="project" value="UniProtKB-UniRule"/>
</dbReference>
<reference evidence="18" key="1">
    <citation type="journal article" date="2015" name="MBio">
        <title>Genome-Resolved Metagenomic Analysis Reveals Roles for Candidate Phyla and Other Microbial Community Members in Biogeochemical Transformations in Oil Reservoirs.</title>
        <authorList>
            <person name="Hu P."/>
            <person name="Tom L."/>
            <person name="Singh A."/>
            <person name="Thomas B.C."/>
            <person name="Baker B.J."/>
            <person name="Piceno Y.M."/>
            <person name="Andersen G.L."/>
            <person name="Banfield J.F."/>
        </authorList>
    </citation>
    <scope>NUCLEOTIDE SEQUENCE [LARGE SCALE GENOMIC DNA]</scope>
</reference>
<proteinExistence type="inferred from homology"/>
<dbReference type="NCBIfam" id="TIGR00399">
    <property type="entry name" value="metG_C_term"/>
    <property type="match status" value="1"/>
</dbReference>
<keyword evidence="14" id="KW-0479">Metal-binding</keyword>
<dbReference type="PANTHER" id="PTHR43326">
    <property type="entry name" value="METHIONYL-TRNA SYNTHETASE"/>
    <property type="match status" value="1"/>
</dbReference>
<keyword evidence="14" id="KW-0862">Zinc</keyword>
<feature type="compositionally biased region" description="Basic and acidic residues" evidence="15">
    <location>
        <begin position="532"/>
        <end position="541"/>
    </location>
</feature>
<dbReference type="PATRIC" id="fig|85874.4.peg.660"/>
<keyword evidence="11 14" id="KW-0648">Protein biosynthesis</keyword>
<dbReference type="SUPFAM" id="SSF50249">
    <property type="entry name" value="Nucleic acid-binding proteins"/>
    <property type="match status" value="1"/>
</dbReference>
<dbReference type="GO" id="GO:0005737">
    <property type="term" value="C:cytoplasm"/>
    <property type="evidence" value="ECO:0007669"/>
    <property type="project" value="UniProtKB-SubCell"/>
</dbReference>
<evidence type="ECO:0000256" key="12">
    <source>
        <dbReference type="ARBA" id="ARBA00023146"/>
    </source>
</evidence>
<comment type="similarity">
    <text evidence="3 14">Belongs to the class-I aminoacyl-tRNA synthetase family. MetG type 2A subfamily.</text>
</comment>
<evidence type="ECO:0000256" key="14">
    <source>
        <dbReference type="HAMAP-Rule" id="MF_01228"/>
    </source>
</evidence>
<dbReference type="Gene3D" id="2.170.220.10">
    <property type="match status" value="1"/>
</dbReference>
<evidence type="ECO:0000256" key="1">
    <source>
        <dbReference type="ARBA" id="ARBA00003314"/>
    </source>
</evidence>
<protein>
    <recommendedName>
        <fullName evidence="14">Methionine--tRNA ligase</fullName>
        <ecNumber evidence="14">6.1.1.10</ecNumber>
    </recommendedName>
    <alternativeName>
        <fullName evidence="14">Methionyl-tRNA synthetase</fullName>
        <shortName evidence="14">MetRS</shortName>
    </alternativeName>
</protein>
<dbReference type="InterPro" id="IPR004495">
    <property type="entry name" value="Met-tRNA-synth_bsu_C"/>
</dbReference>
<dbReference type="EC" id="6.1.1.10" evidence="14"/>
<keyword evidence="9 14" id="KW-0067">ATP-binding</keyword>
<dbReference type="CDD" id="cd02800">
    <property type="entry name" value="tRNA_bind_EcMetRS_like"/>
    <property type="match status" value="1"/>
</dbReference>
<feature type="binding site" evidence="14">
    <location>
        <position position="145"/>
    </location>
    <ligand>
        <name>Zn(2+)</name>
        <dbReference type="ChEBI" id="CHEBI:29105"/>
    </ligand>
</feature>
<sequence length="654" mass="73913">MSERSFYVTTPIYYPSDRLHIGHAYTTVAADCLARYKRMRGYDVFFLTGSDEHGQKIERKAAEKGTDPQSYVDRIVASFKELWKSLKVSNDDFIRTTEPRHQKAVQAIFQKLYEQGDIYKSYYEGLYCTPCEAFWLERQLVDGNCPDCGRPVEPMREESYFFRLSKYQDRLLRYIEENPDFIQPAARRNEMINFIRQGLDDLCVTRTTFSWGVPVPFAPGHVVYVWFDALVNYLSALGWQDGDERFEKYWPHAVHLVGKDIVRFHTVIWPIILMAAGIELPRAVFGHGWMLLEGGKMSKSKGNVVDPLVLIDRYGVDAVRYYLLRELPYGGDGYYSEENLVNRINTDLANDLGNLISRTLGMVKKYRGGVLPAPGGLEGPDSDLIACAAESKRELERQLERFDFSSALAAIWQLVRRANRYVDETTPWNLVRDPGQQERLGTVLYNLSEAVRHLAVWCTPFMPVFPERVFEQFGIGDRKDLQTWESTASWGLLPAGLNVRPGPGLFPRIQEQQEERAVEVAVSEPEAAQGDKAGKEKEKPGGDGTAAEQITIEDFARCDLRVALVRSAERIKGADRLLKLEVDLGTETRTVVAGIAQHYTPEELVGKRVIVVANLAPARLRGVTSNGMILAAGEGESLGLITVEREIPPGARVR</sequence>
<feature type="region of interest" description="Disordered" evidence="15">
    <location>
        <begin position="519"/>
        <end position="548"/>
    </location>
</feature>
<evidence type="ECO:0000256" key="2">
    <source>
        <dbReference type="ARBA" id="ARBA00004496"/>
    </source>
</evidence>
<dbReference type="Pfam" id="PF01588">
    <property type="entry name" value="tRNA_bind"/>
    <property type="match status" value="1"/>
</dbReference>
<dbReference type="PROSITE" id="PS00178">
    <property type="entry name" value="AA_TRNA_LIGASE_I"/>
    <property type="match status" value="1"/>
</dbReference>
<evidence type="ECO:0000256" key="5">
    <source>
        <dbReference type="ARBA" id="ARBA00022490"/>
    </source>
</evidence>
<feature type="binding site" evidence="14">
    <location>
        <position position="148"/>
    </location>
    <ligand>
        <name>Zn(2+)</name>
        <dbReference type="ChEBI" id="CHEBI:29105"/>
    </ligand>
</feature>
<keyword evidence="5 14" id="KW-0963">Cytoplasm</keyword>
<evidence type="ECO:0000256" key="13">
    <source>
        <dbReference type="ARBA" id="ARBA00047364"/>
    </source>
</evidence>
<dbReference type="SUPFAM" id="SSF47323">
    <property type="entry name" value="Anticodon-binding domain of a subclass of class I aminoacyl-tRNA synthetases"/>
    <property type="match status" value="1"/>
</dbReference>
<dbReference type="HAMAP" id="MF_01228">
    <property type="entry name" value="Met_tRNA_synth_type2"/>
    <property type="match status" value="1"/>
</dbReference>
<dbReference type="GO" id="GO:0005524">
    <property type="term" value="F:ATP binding"/>
    <property type="evidence" value="ECO:0007669"/>
    <property type="project" value="UniProtKB-UniRule"/>
</dbReference>
<dbReference type="InterPro" id="IPR023457">
    <property type="entry name" value="Met-tRNA_synth_2"/>
</dbReference>
<evidence type="ECO:0000256" key="15">
    <source>
        <dbReference type="SAM" id="MobiDB-lite"/>
    </source>
</evidence>
<dbReference type="AlphaFoldDB" id="A0A101FFK2"/>
<evidence type="ECO:0000259" key="16">
    <source>
        <dbReference type="PROSITE" id="PS50886"/>
    </source>
</evidence>
<dbReference type="Gene3D" id="3.40.50.620">
    <property type="entry name" value="HUPs"/>
    <property type="match status" value="1"/>
</dbReference>
<organism evidence="17 18">
    <name type="scientific">Thermacetogenium phaeum</name>
    <dbReference type="NCBI Taxonomy" id="85874"/>
    <lineage>
        <taxon>Bacteria</taxon>
        <taxon>Bacillati</taxon>
        <taxon>Bacillota</taxon>
        <taxon>Clostridia</taxon>
        <taxon>Thermoanaerobacterales</taxon>
        <taxon>Thermoanaerobacteraceae</taxon>
        <taxon>Thermacetogenium</taxon>
    </lineage>
</organism>
<dbReference type="InterPro" id="IPR009080">
    <property type="entry name" value="tRNAsynth_Ia_anticodon-bd"/>
</dbReference>
<dbReference type="CDD" id="cd00814">
    <property type="entry name" value="MetRS_core"/>
    <property type="match status" value="1"/>
</dbReference>
<keyword evidence="12 14" id="KW-0030">Aminoacyl-tRNA synthetase</keyword>
<keyword evidence="8 14" id="KW-0547">Nucleotide-binding</keyword>
<dbReference type="InterPro" id="IPR015413">
    <property type="entry name" value="Methionyl/Leucyl_tRNA_Synth"/>
</dbReference>
<comment type="function">
    <text evidence="1 14">Is required not only for elongation of protein synthesis but also for the initiation of all mRNA translation through initiator tRNA(fMet) aminoacylation.</text>
</comment>
<feature type="binding site" evidence="14">
    <location>
        <position position="128"/>
    </location>
    <ligand>
        <name>Zn(2+)</name>
        <dbReference type="ChEBI" id="CHEBI:29105"/>
    </ligand>
</feature>
<evidence type="ECO:0000256" key="10">
    <source>
        <dbReference type="ARBA" id="ARBA00022884"/>
    </source>
</evidence>
<keyword evidence="7 14" id="KW-0436">Ligase</keyword>
<dbReference type="FunFam" id="2.40.50.140:FF:000042">
    <property type="entry name" value="Methionine--tRNA ligase"/>
    <property type="match status" value="1"/>
</dbReference>
<name>A0A101FFK2_9THEO</name>
<comment type="subcellular location">
    <subcellularLocation>
        <location evidence="2 14">Cytoplasm</location>
    </subcellularLocation>
</comment>
<keyword evidence="6 14" id="KW-0820">tRNA-binding</keyword>
<evidence type="ECO:0000256" key="8">
    <source>
        <dbReference type="ARBA" id="ARBA00022741"/>
    </source>
</evidence>
<dbReference type="InterPro" id="IPR012340">
    <property type="entry name" value="NA-bd_OB-fold"/>
</dbReference>
<evidence type="ECO:0000313" key="17">
    <source>
        <dbReference type="EMBL" id="KUK36077.1"/>
    </source>
</evidence>
<dbReference type="GO" id="GO:0004825">
    <property type="term" value="F:methionine-tRNA ligase activity"/>
    <property type="evidence" value="ECO:0007669"/>
    <property type="project" value="UniProtKB-UniRule"/>
</dbReference>
<dbReference type="NCBIfam" id="NF008900">
    <property type="entry name" value="PRK12267.1"/>
    <property type="match status" value="1"/>
</dbReference>
<accession>A0A101FFK2</accession>
<dbReference type="Pfam" id="PF19303">
    <property type="entry name" value="Anticodon_3"/>
    <property type="match status" value="1"/>
</dbReference>
<evidence type="ECO:0000256" key="9">
    <source>
        <dbReference type="ARBA" id="ARBA00022840"/>
    </source>
</evidence>
<feature type="short sequence motif" description="'KMSKS' region" evidence="14">
    <location>
        <begin position="296"/>
        <end position="300"/>
    </location>
</feature>
<evidence type="ECO:0000313" key="18">
    <source>
        <dbReference type="Proteomes" id="UP000053326"/>
    </source>
</evidence>
<comment type="caution">
    <text evidence="17">The sequence shown here is derived from an EMBL/GenBank/DDBJ whole genome shotgun (WGS) entry which is preliminary data.</text>
</comment>
<dbReference type="PRINTS" id="PR01041">
    <property type="entry name" value="TRNASYNTHMET"/>
</dbReference>
<evidence type="ECO:0000256" key="6">
    <source>
        <dbReference type="ARBA" id="ARBA00022555"/>
    </source>
</evidence>
<dbReference type="SUPFAM" id="SSF52374">
    <property type="entry name" value="Nucleotidylyl transferase"/>
    <property type="match status" value="1"/>
</dbReference>
<dbReference type="InterPro" id="IPR014758">
    <property type="entry name" value="Met-tRNA_synth"/>
</dbReference>
<dbReference type="FunFam" id="2.170.220.10:FF:000002">
    <property type="entry name" value="Methionine--tRNA ligase"/>
    <property type="match status" value="1"/>
</dbReference>
<feature type="binding site" evidence="14">
    <location>
        <position position="131"/>
    </location>
    <ligand>
        <name>Zn(2+)</name>
        <dbReference type="ChEBI" id="CHEBI:29105"/>
    </ligand>
</feature>
<dbReference type="Proteomes" id="UP000053326">
    <property type="component" value="Unassembled WGS sequence"/>
</dbReference>